<sequence length="203" mass="21846">MPPSTTLLHGVSIDAIDRLSDPLAAMSSIDPLVSLLALAYEQRVGPGRDRLATLMHTMSASSPPPPQRCSPELVRAFVDFLNPILGGLAGLSDFSDAVNANSHPEGFRDFWTLDGQNLMHDMVTGDGQEVPPVASASFIDAFVEDTGCRVALGLESCVLSLVPAQAEPGDELWQEHASSPILVRRRARNGGWTIIGHAFIHRR</sequence>
<keyword evidence="2" id="KW-1185">Reference proteome</keyword>
<evidence type="ECO:0000313" key="1">
    <source>
        <dbReference type="EMBL" id="KAF4585936.1"/>
    </source>
</evidence>
<name>A0A8H4Q5D2_9HYPO</name>
<dbReference type="EMBL" id="JAACLJ010000005">
    <property type="protein sequence ID" value="KAF4585936.1"/>
    <property type="molecule type" value="Genomic_DNA"/>
</dbReference>
<protein>
    <submittedName>
        <fullName evidence="1">Uncharacterized protein</fullName>
    </submittedName>
</protein>
<dbReference type="AlphaFoldDB" id="A0A8H4Q5D2"/>
<reference evidence="1 2" key="1">
    <citation type="journal article" date="2020" name="G3 (Bethesda)">
        <title>Genetic Underpinnings of Host Manipulation by Ophiocordyceps as Revealed by Comparative Transcriptomics.</title>
        <authorList>
            <person name="Will I."/>
            <person name="Das B."/>
            <person name="Trinh T."/>
            <person name="Brachmann A."/>
            <person name="Ohm R.A."/>
            <person name="de Bekker C."/>
        </authorList>
    </citation>
    <scope>NUCLEOTIDE SEQUENCE [LARGE SCALE GENOMIC DNA]</scope>
    <source>
        <strain evidence="1 2">EC05</strain>
    </source>
</reference>
<comment type="caution">
    <text evidence="1">The sequence shown here is derived from an EMBL/GenBank/DDBJ whole genome shotgun (WGS) entry which is preliminary data.</text>
</comment>
<gene>
    <name evidence="1" type="ORF">GQ602_005241</name>
</gene>
<accession>A0A8H4Q5D2</accession>
<organism evidence="1 2">
    <name type="scientific">Ophiocordyceps camponoti-floridani</name>
    <dbReference type="NCBI Taxonomy" id="2030778"/>
    <lineage>
        <taxon>Eukaryota</taxon>
        <taxon>Fungi</taxon>
        <taxon>Dikarya</taxon>
        <taxon>Ascomycota</taxon>
        <taxon>Pezizomycotina</taxon>
        <taxon>Sordariomycetes</taxon>
        <taxon>Hypocreomycetidae</taxon>
        <taxon>Hypocreales</taxon>
        <taxon>Ophiocordycipitaceae</taxon>
        <taxon>Ophiocordyceps</taxon>
    </lineage>
</organism>
<dbReference type="Proteomes" id="UP000562929">
    <property type="component" value="Unassembled WGS sequence"/>
</dbReference>
<proteinExistence type="predicted"/>
<dbReference type="OrthoDB" id="4809847at2759"/>
<evidence type="ECO:0000313" key="2">
    <source>
        <dbReference type="Proteomes" id="UP000562929"/>
    </source>
</evidence>